<evidence type="ECO:0000256" key="2">
    <source>
        <dbReference type="ARBA" id="ARBA00023219"/>
    </source>
</evidence>
<dbReference type="PANTHER" id="PTHR41328:SF2">
    <property type="entry name" value="TERMINASE SMALL SUBUNIT"/>
    <property type="match status" value="1"/>
</dbReference>
<keyword evidence="1" id="KW-1188">Viral release from host cell</keyword>
<evidence type="ECO:0000313" key="4">
    <source>
        <dbReference type="Proteomes" id="UP000567067"/>
    </source>
</evidence>
<comment type="caution">
    <text evidence="3">The sequence shown here is derived from an EMBL/GenBank/DDBJ whole genome shotgun (WGS) entry which is preliminary data.</text>
</comment>
<keyword evidence="4" id="KW-1185">Reference proteome</keyword>
<proteinExistence type="predicted"/>
<dbReference type="Pfam" id="PF03592">
    <property type="entry name" value="Terminase_2"/>
    <property type="match status" value="1"/>
</dbReference>
<name>A0A7W3SYM2_9BACL</name>
<dbReference type="InterPro" id="IPR052404">
    <property type="entry name" value="SPP1-like_terminase"/>
</dbReference>
<dbReference type="Gene3D" id="1.10.10.1400">
    <property type="entry name" value="Terminase, small subunit, N-terminal DNA-binding domain, HTH motif"/>
    <property type="match status" value="1"/>
</dbReference>
<feature type="non-terminal residue" evidence="3">
    <location>
        <position position="1"/>
    </location>
</feature>
<dbReference type="RefSeq" id="WP_220482934.1">
    <property type="nucleotide sequence ID" value="NZ_JACJIP010000060.1"/>
</dbReference>
<dbReference type="PANTHER" id="PTHR41328">
    <property type="entry name" value="TERMINASE SMALL SUBUNIT-RELATED"/>
    <property type="match status" value="1"/>
</dbReference>
<evidence type="ECO:0000256" key="1">
    <source>
        <dbReference type="ARBA" id="ARBA00022612"/>
    </source>
</evidence>
<keyword evidence="2" id="KW-0231">Viral genome packaging</keyword>
<dbReference type="GO" id="GO:0051276">
    <property type="term" value="P:chromosome organization"/>
    <property type="evidence" value="ECO:0007669"/>
    <property type="project" value="InterPro"/>
</dbReference>
<protein>
    <submittedName>
        <fullName evidence="3">Phage terminase small subunit</fullName>
    </submittedName>
</protein>
<dbReference type="AlphaFoldDB" id="A0A7W3SYM2"/>
<dbReference type="InterPro" id="IPR038713">
    <property type="entry name" value="Terminase_Gp1_N_sf"/>
</dbReference>
<reference evidence="3 4" key="1">
    <citation type="submission" date="2020-08" db="EMBL/GenBank/DDBJ databases">
        <title>Genomic Encyclopedia of Type Strains, Phase III (KMG-III): the genomes of soil and plant-associated and newly described type strains.</title>
        <authorList>
            <person name="Whitman W."/>
        </authorList>
    </citation>
    <scope>NUCLEOTIDE SEQUENCE [LARGE SCALE GENOMIC DNA]</scope>
    <source>
        <strain evidence="3 4">CECT 8693</strain>
    </source>
</reference>
<accession>A0A7W3SYM2</accession>
<dbReference type="Proteomes" id="UP000567067">
    <property type="component" value="Unassembled WGS sequence"/>
</dbReference>
<gene>
    <name evidence="3" type="ORF">FHR92_005150</name>
</gene>
<dbReference type="EMBL" id="JACJIP010000060">
    <property type="protein sequence ID" value="MBA9088632.1"/>
    <property type="molecule type" value="Genomic_DNA"/>
</dbReference>
<sequence>ALTAKQQLFVKEYLVDLNATQAAIRAGYSAKTAEAIGHENLRKPKIAEAIEGDMNKRSERTKITADRVIQELAKIGFANITDYLKVNTVERVVDYKEIEDDEGNITRTPVFGMVQSVEVFDTEGVDRLKLDAVAEIKETKEGISLKLHDKVSALEKIGRHLGMFKDKVEMTGKNDGPLQVVFDKGMINDE</sequence>
<dbReference type="InterPro" id="IPR005335">
    <property type="entry name" value="Terminase_ssu"/>
</dbReference>
<evidence type="ECO:0000313" key="3">
    <source>
        <dbReference type="EMBL" id="MBA9088632.1"/>
    </source>
</evidence>
<organism evidence="3 4">
    <name type="scientific">Fontibacillus solani</name>
    <dbReference type="NCBI Taxonomy" id="1572857"/>
    <lineage>
        <taxon>Bacteria</taxon>
        <taxon>Bacillati</taxon>
        <taxon>Bacillota</taxon>
        <taxon>Bacilli</taxon>
        <taxon>Bacillales</taxon>
        <taxon>Paenibacillaceae</taxon>
        <taxon>Fontibacillus</taxon>
    </lineage>
</organism>